<keyword evidence="1" id="KW-0812">Transmembrane</keyword>
<reference evidence="3" key="1">
    <citation type="submission" date="2017-02" db="EMBL/GenBank/DDBJ databases">
        <authorList>
            <person name="Tafer H."/>
            <person name="Lopandic K."/>
        </authorList>
    </citation>
    <scope>NUCLEOTIDE SEQUENCE [LARGE SCALE GENOMIC DNA]</scope>
    <source>
        <strain evidence="3">CBS 366.77</strain>
    </source>
</reference>
<name>A0A3A2ZH20_9EURO</name>
<evidence type="ECO:0000313" key="2">
    <source>
        <dbReference type="EMBL" id="RJE16561.1"/>
    </source>
</evidence>
<dbReference type="GO" id="GO:0016779">
    <property type="term" value="F:nucleotidyltransferase activity"/>
    <property type="evidence" value="ECO:0007669"/>
    <property type="project" value="UniProtKB-KW"/>
</dbReference>
<gene>
    <name evidence="2" type="ORF">PHISCL_11102</name>
</gene>
<keyword evidence="2" id="KW-0808">Transferase</keyword>
<organism evidence="2 3">
    <name type="scientific">Aspergillus sclerotialis</name>
    <dbReference type="NCBI Taxonomy" id="2070753"/>
    <lineage>
        <taxon>Eukaryota</taxon>
        <taxon>Fungi</taxon>
        <taxon>Dikarya</taxon>
        <taxon>Ascomycota</taxon>
        <taxon>Pezizomycotina</taxon>
        <taxon>Eurotiomycetes</taxon>
        <taxon>Eurotiomycetidae</taxon>
        <taxon>Eurotiales</taxon>
        <taxon>Aspergillaceae</taxon>
        <taxon>Aspergillus</taxon>
        <taxon>Aspergillus subgen. Polypaecilum</taxon>
    </lineage>
</organism>
<dbReference type="EMBL" id="MVGC01003907">
    <property type="protein sequence ID" value="RJE16561.1"/>
    <property type="molecule type" value="Genomic_DNA"/>
</dbReference>
<keyword evidence="1" id="KW-0472">Membrane</keyword>
<evidence type="ECO:0000256" key="1">
    <source>
        <dbReference type="SAM" id="Phobius"/>
    </source>
</evidence>
<dbReference type="STRING" id="2070753.A0A3A2ZH20"/>
<evidence type="ECO:0000313" key="3">
    <source>
        <dbReference type="Proteomes" id="UP000266188"/>
    </source>
</evidence>
<dbReference type="AlphaFoldDB" id="A0A3A2ZH20"/>
<keyword evidence="1" id="KW-1133">Transmembrane helix</keyword>
<keyword evidence="3" id="KW-1185">Reference proteome</keyword>
<dbReference type="Proteomes" id="UP000266188">
    <property type="component" value="Unassembled WGS sequence"/>
</dbReference>
<sequence length="51" mass="5645">MIAGFFISMFSGHIYIIAIVTAIQIVSFKEVIAIANAPSKEKNIRFTKSLN</sequence>
<keyword evidence="2" id="KW-0548">Nucleotidyltransferase</keyword>
<feature type="transmembrane region" description="Helical" evidence="1">
    <location>
        <begin position="12"/>
        <end position="35"/>
    </location>
</feature>
<protein>
    <submittedName>
        <fullName evidence="2">Phosphatidate cytidylyltransferase</fullName>
    </submittedName>
</protein>
<proteinExistence type="predicted"/>
<feature type="non-terminal residue" evidence="2">
    <location>
        <position position="51"/>
    </location>
</feature>
<comment type="caution">
    <text evidence="2">The sequence shown here is derived from an EMBL/GenBank/DDBJ whole genome shotgun (WGS) entry which is preliminary data.</text>
</comment>
<accession>A0A3A2ZH20</accession>